<dbReference type="Proteomes" id="UP000316714">
    <property type="component" value="Unassembled WGS sequence"/>
</dbReference>
<keyword evidence="1" id="KW-0732">Signal</keyword>
<dbReference type="AlphaFoldDB" id="A0A5C5UX31"/>
<evidence type="ECO:0000313" key="3">
    <source>
        <dbReference type="Proteomes" id="UP000316714"/>
    </source>
</evidence>
<dbReference type="Gene3D" id="1.50.10.20">
    <property type="match status" value="1"/>
</dbReference>
<protein>
    <submittedName>
        <fullName evidence="2">Pectic acid lyase</fullName>
    </submittedName>
</protein>
<accession>A0A5C5UX31</accession>
<keyword evidence="3" id="KW-1185">Reference proteome</keyword>
<feature type="chain" id="PRO_5022813803" evidence="1">
    <location>
        <begin position="26"/>
        <end position="361"/>
    </location>
</feature>
<name>A0A5C5UX31_9BACT</name>
<dbReference type="SUPFAM" id="SSF81853">
    <property type="entry name" value="Family 10 polysaccharide lyase"/>
    <property type="match status" value="1"/>
</dbReference>
<dbReference type="InterPro" id="IPR012669">
    <property type="entry name" value="Pectate_lyase"/>
</dbReference>
<dbReference type="Pfam" id="PF09492">
    <property type="entry name" value="Pec_lyase"/>
    <property type="match status" value="1"/>
</dbReference>
<dbReference type="NCBIfam" id="TIGR02474">
    <property type="entry name" value="pec_lyase"/>
    <property type="match status" value="1"/>
</dbReference>
<sequence length="361" mass="40404" precursor="true">MTRWGFLVVVALVLSFAVAPSSAVAVSWRGVLRQPDDWYASKEAVRIAGNVLAYQHPTGGWPKNIDKARPLSAEALEEVRRQAPSRQPIIDNGATHTEIRYLARVYAATGREELREAALRGVDYLLEAQYPGGGWPMMHPPRRGYYTHITYNDGAMVGVLRTLRDASHGEGDWAFVDDQRRARAADAVQRGVEAILQTQIEVDGKLTAWCAQHDEHTLAPAKARSYELPSISGQESVGVVEFLMGIPDPSPEVVRAVEAAVDWFERSKVEGVRVEYRRGADVPGGRDRVLVEDASAPALWARFYDIETNEPMFVGRDGVVKQDYNAIERERRLGYSYLGPYADRLLARSYPRWRQRIGIAD</sequence>
<proteinExistence type="predicted"/>
<evidence type="ECO:0000313" key="2">
    <source>
        <dbReference type="EMBL" id="TWT30193.1"/>
    </source>
</evidence>
<dbReference type="EMBL" id="SIHJ01000005">
    <property type="protein sequence ID" value="TWT30193.1"/>
    <property type="molecule type" value="Genomic_DNA"/>
</dbReference>
<gene>
    <name evidence="2" type="ORF">KOR34_47510</name>
</gene>
<evidence type="ECO:0000256" key="1">
    <source>
        <dbReference type="SAM" id="SignalP"/>
    </source>
</evidence>
<keyword evidence="2" id="KW-0456">Lyase</keyword>
<dbReference type="RefSeq" id="WP_197531693.1">
    <property type="nucleotide sequence ID" value="NZ_SIHJ01000005.1"/>
</dbReference>
<organism evidence="2 3">
    <name type="scientific">Posidoniimonas corsicana</name>
    <dbReference type="NCBI Taxonomy" id="1938618"/>
    <lineage>
        <taxon>Bacteria</taxon>
        <taxon>Pseudomonadati</taxon>
        <taxon>Planctomycetota</taxon>
        <taxon>Planctomycetia</taxon>
        <taxon>Pirellulales</taxon>
        <taxon>Lacipirellulaceae</taxon>
        <taxon>Posidoniimonas</taxon>
    </lineage>
</organism>
<comment type="caution">
    <text evidence="2">The sequence shown here is derived from an EMBL/GenBank/DDBJ whole genome shotgun (WGS) entry which is preliminary data.</text>
</comment>
<feature type="signal peptide" evidence="1">
    <location>
        <begin position="1"/>
        <end position="25"/>
    </location>
</feature>
<reference evidence="2 3" key="1">
    <citation type="submission" date="2019-02" db="EMBL/GenBank/DDBJ databases">
        <title>Deep-cultivation of Planctomycetes and their phenomic and genomic characterization uncovers novel biology.</title>
        <authorList>
            <person name="Wiegand S."/>
            <person name="Jogler M."/>
            <person name="Boedeker C."/>
            <person name="Pinto D."/>
            <person name="Vollmers J."/>
            <person name="Rivas-Marin E."/>
            <person name="Kohn T."/>
            <person name="Peeters S.H."/>
            <person name="Heuer A."/>
            <person name="Rast P."/>
            <person name="Oberbeckmann S."/>
            <person name="Bunk B."/>
            <person name="Jeske O."/>
            <person name="Meyerdierks A."/>
            <person name="Storesund J.E."/>
            <person name="Kallscheuer N."/>
            <person name="Luecker S."/>
            <person name="Lage O.M."/>
            <person name="Pohl T."/>
            <person name="Merkel B.J."/>
            <person name="Hornburger P."/>
            <person name="Mueller R.-W."/>
            <person name="Bruemmer F."/>
            <person name="Labrenz M."/>
            <person name="Spormann A.M."/>
            <person name="Op Den Camp H."/>
            <person name="Overmann J."/>
            <person name="Amann R."/>
            <person name="Jetten M.S.M."/>
            <person name="Mascher T."/>
            <person name="Medema M.H."/>
            <person name="Devos D.P."/>
            <person name="Kaster A.-K."/>
            <person name="Ovreas L."/>
            <person name="Rohde M."/>
            <person name="Galperin M.Y."/>
            <person name="Jogler C."/>
        </authorList>
    </citation>
    <scope>NUCLEOTIDE SEQUENCE [LARGE SCALE GENOMIC DNA]</scope>
    <source>
        <strain evidence="2 3">KOR34</strain>
    </source>
</reference>
<dbReference type="GO" id="GO:0016829">
    <property type="term" value="F:lyase activity"/>
    <property type="evidence" value="ECO:0007669"/>
    <property type="project" value="UniProtKB-KW"/>
</dbReference>